<reference evidence="1" key="1">
    <citation type="submission" date="2023-06" db="EMBL/GenBank/DDBJ databases">
        <authorList>
            <consortium name="Lawrence Berkeley National Laboratory"/>
            <person name="Ahrendt S."/>
            <person name="Sahu N."/>
            <person name="Indic B."/>
            <person name="Wong-Bajracharya J."/>
            <person name="Merenyi Z."/>
            <person name="Ke H.-M."/>
            <person name="Monk M."/>
            <person name="Kocsube S."/>
            <person name="Drula E."/>
            <person name="Lipzen A."/>
            <person name="Balint B."/>
            <person name="Henrissat B."/>
            <person name="Andreopoulos B."/>
            <person name="Martin F.M."/>
            <person name="Harder C.B."/>
            <person name="Rigling D."/>
            <person name="Ford K.L."/>
            <person name="Foster G.D."/>
            <person name="Pangilinan J."/>
            <person name="Papanicolaou A."/>
            <person name="Barry K."/>
            <person name="LaButti K."/>
            <person name="Viragh M."/>
            <person name="Koriabine M."/>
            <person name="Yan M."/>
            <person name="Riley R."/>
            <person name="Champramary S."/>
            <person name="Plett K.L."/>
            <person name="Tsai I.J."/>
            <person name="Slot J."/>
            <person name="Sipos G."/>
            <person name="Plett J."/>
            <person name="Nagy L.G."/>
            <person name="Grigoriev I.V."/>
        </authorList>
    </citation>
    <scope>NUCLEOTIDE SEQUENCE</scope>
    <source>
        <strain evidence="1">ICMP 16352</strain>
    </source>
</reference>
<accession>A0AA39P908</accession>
<protein>
    <submittedName>
        <fullName evidence="1">Uncharacterized protein</fullName>
    </submittedName>
</protein>
<keyword evidence="2" id="KW-1185">Reference proteome</keyword>
<comment type="caution">
    <text evidence="1">The sequence shown here is derived from an EMBL/GenBank/DDBJ whole genome shotgun (WGS) entry which is preliminary data.</text>
</comment>
<sequence>MVGLLYSLGLCCGIYCSRRTGNHAKGQFCGLYNRRLPAFGAILVAGSFPVTKEHYTNVSKALARLPVPPLQYILKENRVETMTTGFDVTVFFVCFLPSSKNPPVSTTTTTGLFSVSTIAVTMSTPFRR</sequence>
<evidence type="ECO:0000313" key="2">
    <source>
        <dbReference type="Proteomes" id="UP001175227"/>
    </source>
</evidence>
<gene>
    <name evidence="1" type="ORF">IW261DRAFT_1564474</name>
</gene>
<dbReference type="Proteomes" id="UP001175227">
    <property type="component" value="Unassembled WGS sequence"/>
</dbReference>
<dbReference type="AlphaFoldDB" id="A0AA39P908"/>
<proteinExistence type="predicted"/>
<organism evidence="1 2">
    <name type="scientific">Armillaria novae-zelandiae</name>
    <dbReference type="NCBI Taxonomy" id="153914"/>
    <lineage>
        <taxon>Eukaryota</taxon>
        <taxon>Fungi</taxon>
        <taxon>Dikarya</taxon>
        <taxon>Basidiomycota</taxon>
        <taxon>Agaricomycotina</taxon>
        <taxon>Agaricomycetes</taxon>
        <taxon>Agaricomycetidae</taxon>
        <taxon>Agaricales</taxon>
        <taxon>Marasmiineae</taxon>
        <taxon>Physalacriaceae</taxon>
        <taxon>Armillaria</taxon>
    </lineage>
</organism>
<dbReference type="EMBL" id="JAUEPR010000012">
    <property type="protein sequence ID" value="KAK0479108.1"/>
    <property type="molecule type" value="Genomic_DNA"/>
</dbReference>
<name>A0AA39P908_9AGAR</name>
<evidence type="ECO:0000313" key="1">
    <source>
        <dbReference type="EMBL" id="KAK0479108.1"/>
    </source>
</evidence>